<feature type="chain" id="PRO_5008615539" description="DUF3575 domain-containing protein" evidence="1">
    <location>
        <begin position="19"/>
        <end position="172"/>
    </location>
</feature>
<evidence type="ECO:0000313" key="2">
    <source>
        <dbReference type="EMBL" id="OBY63010.1"/>
    </source>
</evidence>
<dbReference type="AlphaFoldDB" id="A0A1B8TTQ5"/>
<reference evidence="3" key="1">
    <citation type="submission" date="2016-02" db="EMBL/GenBank/DDBJ databases">
        <authorList>
            <person name="Shin S.-K."/>
            <person name="Yi H."/>
            <person name="Kim E."/>
        </authorList>
    </citation>
    <scope>NUCLEOTIDE SEQUENCE [LARGE SCALE GENOMIC DNA]</scope>
    <source>
        <strain evidence="3">LPB0003</strain>
    </source>
</reference>
<keyword evidence="1" id="KW-0732">Signal</keyword>
<organism evidence="2 3">
    <name type="scientific">Polaribacter vadi</name>
    <dbReference type="NCBI Taxonomy" id="1774273"/>
    <lineage>
        <taxon>Bacteria</taxon>
        <taxon>Pseudomonadati</taxon>
        <taxon>Bacteroidota</taxon>
        <taxon>Flavobacteriia</taxon>
        <taxon>Flavobacteriales</taxon>
        <taxon>Flavobacteriaceae</taxon>
    </lineage>
</organism>
<evidence type="ECO:0000256" key="1">
    <source>
        <dbReference type="SAM" id="SignalP"/>
    </source>
</evidence>
<comment type="caution">
    <text evidence="2">The sequence shown here is derived from an EMBL/GenBank/DDBJ whole genome shotgun (WGS) entry which is preliminary data.</text>
</comment>
<dbReference type="OrthoDB" id="768080at2"/>
<proteinExistence type="predicted"/>
<dbReference type="EMBL" id="LSFM01000023">
    <property type="protein sequence ID" value="OBY63010.1"/>
    <property type="molecule type" value="Genomic_DNA"/>
</dbReference>
<dbReference type="KEGG" id="pob:LPB03_12820"/>
<protein>
    <recommendedName>
        <fullName evidence="4">DUF3575 domain-containing protein</fullName>
    </recommendedName>
</protein>
<name>A0A1B8TTQ5_9FLAO</name>
<accession>A0A1B8TTQ5</accession>
<dbReference type="Proteomes" id="UP000092584">
    <property type="component" value="Unassembled WGS sequence"/>
</dbReference>
<dbReference type="STRING" id="1774273.LPB03_12820"/>
<evidence type="ECO:0000313" key="3">
    <source>
        <dbReference type="Proteomes" id="UP000092584"/>
    </source>
</evidence>
<gene>
    <name evidence="2" type="ORF">LPB3_12835</name>
</gene>
<sequence length="172" mass="19107">MKKITLLILLFVTSVSIAQEKEEEFPQDIGKKHEIKINALTLLAAKWLDVSYEKLINEESSFGVSATINTDKDIADLNYAITPFYRRYFSGKFARGFFVEGFGMLFSAEDNGLFNSTYEDVTGLALGISVGGKFVSKQGFSTELLLGIGRNFLESENNEAVGRVAISVGYRF</sequence>
<evidence type="ECO:0008006" key="4">
    <source>
        <dbReference type="Google" id="ProtNLM"/>
    </source>
</evidence>
<dbReference type="RefSeq" id="WP_065319987.1">
    <property type="nucleotide sequence ID" value="NZ_CP017477.1"/>
</dbReference>
<keyword evidence="3" id="KW-1185">Reference proteome</keyword>
<feature type="signal peptide" evidence="1">
    <location>
        <begin position="1"/>
        <end position="18"/>
    </location>
</feature>